<dbReference type="InterPro" id="IPR001855">
    <property type="entry name" value="Defensin_beta-like"/>
</dbReference>
<keyword evidence="8" id="KW-0044">Antibiotic</keyword>
<evidence type="ECO:0000256" key="4">
    <source>
        <dbReference type="ARBA" id="ARBA00022525"/>
    </source>
</evidence>
<evidence type="ECO:0000256" key="5">
    <source>
        <dbReference type="ARBA" id="ARBA00022529"/>
    </source>
</evidence>
<dbReference type="CDD" id="cd21907">
    <property type="entry name" value="BDD1_Gal11"/>
    <property type="match status" value="1"/>
</dbReference>
<comment type="caution">
    <text evidence="11">The sequence shown here is derived from an EMBL/GenBank/DDBJ whole genome shotgun (WGS) entry which is preliminary data.</text>
</comment>
<proteinExistence type="inferred from homology"/>
<evidence type="ECO:0000313" key="11">
    <source>
        <dbReference type="EMBL" id="OWK50015.1"/>
    </source>
</evidence>
<comment type="similarity">
    <text evidence="3">Belongs to the beta-defensin family.</text>
</comment>
<name>A0A218U8L4_9PASE</name>
<dbReference type="PANTHER" id="PTHR21388:SF9">
    <property type="entry name" value="BETA-DEFENSIN 1"/>
    <property type="match status" value="1"/>
</dbReference>
<reference evidence="11 12" key="1">
    <citation type="submission" date="2017-05" db="EMBL/GenBank/DDBJ databases">
        <title>Genome of assembly of the Bengalese finch, Lonchura striata domestica.</title>
        <authorList>
            <person name="Colquitt B.M."/>
            <person name="Brainard M.S."/>
        </authorList>
    </citation>
    <scope>NUCLEOTIDE SEQUENCE [LARGE SCALE GENOMIC DNA]</scope>
    <source>
        <strain evidence="11">White83orange57</strain>
    </source>
</reference>
<evidence type="ECO:0000256" key="1">
    <source>
        <dbReference type="ARBA" id="ARBA00004463"/>
    </source>
</evidence>
<evidence type="ECO:0000256" key="7">
    <source>
        <dbReference type="ARBA" id="ARBA00022940"/>
    </source>
</evidence>
<evidence type="ECO:0000256" key="2">
    <source>
        <dbReference type="ARBA" id="ARBA00004613"/>
    </source>
</evidence>
<evidence type="ECO:0000256" key="9">
    <source>
        <dbReference type="ARBA" id="ARBA00023157"/>
    </source>
</evidence>
<evidence type="ECO:0000256" key="3">
    <source>
        <dbReference type="ARBA" id="ARBA00007371"/>
    </source>
</evidence>
<dbReference type="SUPFAM" id="SSF57392">
    <property type="entry name" value="Defensin-like"/>
    <property type="match status" value="1"/>
</dbReference>
<keyword evidence="4" id="KW-0964">Secreted</keyword>
<evidence type="ECO:0000259" key="10">
    <source>
        <dbReference type="Pfam" id="PF00711"/>
    </source>
</evidence>
<evidence type="ECO:0000313" key="12">
    <source>
        <dbReference type="Proteomes" id="UP000197619"/>
    </source>
</evidence>
<dbReference type="STRING" id="299123.ENSLSDP00000016498"/>
<keyword evidence="12" id="KW-1185">Reference proteome</keyword>
<dbReference type="GO" id="GO:0050829">
    <property type="term" value="P:defense response to Gram-negative bacterium"/>
    <property type="evidence" value="ECO:0007669"/>
    <property type="project" value="TreeGrafter"/>
</dbReference>
<dbReference type="GO" id="GO:0031731">
    <property type="term" value="F:CCR6 chemokine receptor binding"/>
    <property type="evidence" value="ECO:0007669"/>
    <property type="project" value="TreeGrafter"/>
</dbReference>
<feature type="non-terminal residue" evidence="11">
    <location>
        <position position="91"/>
    </location>
</feature>
<keyword evidence="7" id="KW-0211">Defensin</keyword>
<dbReference type="GO" id="GO:0002227">
    <property type="term" value="P:innate immune response in mucosa"/>
    <property type="evidence" value="ECO:0007669"/>
    <property type="project" value="TreeGrafter"/>
</dbReference>
<dbReference type="GO" id="GO:0050830">
    <property type="term" value="P:defense response to Gram-positive bacterium"/>
    <property type="evidence" value="ECO:0007669"/>
    <property type="project" value="TreeGrafter"/>
</dbReference>
<sequence length="91" mass="9918">MCRAQTFHHEALLLPHGSPAFPPPGCSSTTGNPIPPVGPGLPRDTLRCLEYHGYCFHLKSCPEPFAAFGTCYRRRRTCCLGTCGSRAQQGK</sequence>
<dbReference type="GO" id="GO:0005615">
    <property type="term" value="C:extracellular space"/>
    <property type="evidence" value="ECO:0007669"/>
    <property type="project" value="TreeGrafter"/>
</dbReference>
<feature type="domain" description="Beta-defensin-like" evidence="10">
    <location>
        <begin position="44"/>
        <end position="79"/>
    </location>
</feature>
<dbReference type="PANTHER" id="PTHR21388">
    <property type="entry name" value="BETA-DEFENSIN-RELATED"/>
    <property type="match status" value="1"/>
</dbReference>
<evidence type="ECO:0000256" key="8">
    <source>
        <dbReference type="ARBA" id="ARBA00023022"/>
    </source>
</evidence>
<accession>A0A218U8L4</accession>
<keyword evidence="6" id="KW-0732">Signal</keyword>
<dbReference type="Pfam" id="PF00711">
    <property type="entry name" value="Defensin_beta"/>
    <property type="match status" value="1"/>
</dbReference>
<dbReference type="EMBL" id="MUZQ01000637">
    <property type="protein sequence ID" value="OWK50015.1"/>
    <property type="molecule type" value="Genomic_DNA"/>
</dbReference>
<keyword evidence="9" id="KW-1015">Disulfide bond</keyword>
<evidence type="ECO:0000256" key="6">
    <source>
        <dbReference type="ARBA" id="ARBA00022729"/>
    </source>
</evidence>
<dbReference type="Proteomes" id="UP000197619">
    <property type="component" value="Unassembled WGS sequence"/>
</dbReference>
<protein>
    <submittedName>
        <fullName evidence="11">Gallinacin-11</fullName>
    </submittedName>
</protein>
<dbReference type="AlphaFoldDB" id="A0A218U8L4"/>
<organism evidence="11 12">
    <name type="scientific">Lonchura striata</name>
    <name type="common">white-rumped munia</name>
    <dbReference type="NCBI Taxonomy" id="40157"/>
    <lineage>
        <taxon>Eukaryota</taxon>
        <taxon>Metazoa</taxon>
        <taxon>Chordata</taxon>
        <taxon>Craniata</taxon>
        <taxon>Vertebrata</taxon>
        <taxon>Euteleostomi</taxon>
        <taxon>Archelosauria</taxon>
        <taxon>Archosauria</taxon>
        <taxon>Dinosauria</taxon>
        <taxon>Saurischia</taxon>
        <taxon>Theropoda</taxon>
        <taxon>Coelurosauria</taxon>
        <taxon>Aves</taxon>
        <taxon>Neognathae</taxon>
        <taxon>Neoaves</taxon>
        <taxon>Telluraves</taxon>
        <taxon>Australaves</taxon>
        <taxon>Passeriformes</taxon>
        <taxon>Passeroidea</taxon>
        <taxon>Estrildidae</taxon>
        <taxon>Estrildinae</taxon>
        <taxon>Lonchura</taxon>
    </lineage>
</organism>
<keyword evidence="5" id="KW-0929">Antimicrobial</keyword>
<gene>
    <name evidence="11" type="primary">GAL11</name>
    <name evidence="11" type="ORF">RLOC_00000732</name>
</gene>
<comment type="subcellular location">
    <subcellularLocation>
        <location evidence="1">Cytoplasmic granule</location>
    </subcellularLocation>
    <subcellularLocation>
        <location evidence="2">Secreted</location>
    </subcellularLocation>
</comment>